<comment type="subcellular location">
    <subcellularLocation>
        <location evidence="1 8">Cell outer membrane</location>
        <topology evidence="1 8">Multi-pass membrane protein</topology>
    </subcellularLocation>
</comment>
<dbReference type="Pfam" id="PF07715">
    <property type="entry name" value="Plug"/>
    <property type="match status" value="1"/>
</dbReference>
<sequence>MQRNLVLAASLLISGQIVASNDIQAVKVSGAAGLQLASELPTGTIVIDRQMIDSLPASDLTEVLDSVAGLQSSQLYGINGAGASVDLLGFGGTGNQNTLILLNGRRLTGIDLGAPELTGIPLAAIERIDILPGAGAALYGNGATGGTINIITRQRYQNSAGVEASTGSFNTEGGQLYATAGRENLSGALAGQSLSSDGYRENNRTRNKNLFADLRYQGEGFQAYFTATGQEQYTGLPGGRSVTATENQFRNDPEGTDNPDDNVDQNSYWLMPGLRINVSDRTALTLDAARRRQHQEFDFVSGSYTSDTVIDTFSLTPKLEGQLTTGGAVHNWTLGFDLYKYDYVSDTSFGNRDLEQDQRAWYLHNLVSVTPKLSVSAGARRLESTLSGEGDNKEQDGEMYEGGLRYTFTGNLALFAGAQRSVRIANLDELTPFNPPIDPQTGRTYTLGASWSEGIQHSTLTLWRAEIENEILFDPASFTNRNLDDPTVHKGISINSRWRLDKDLTLTANASAQQARFDGGQYSGNDVPLVPEHTMSVSADWQALPWLSAQLSHRYLGDRHYDSDLANEYTKLDHYRSTDLQLTARYRGAYLRAGGYNLENHLVADYGVYSAGTGGTTLYPLPERHYRVAIGYEF</sequence>
<dbReference type="SUPFAM" id="SSF56935">
    <property type="entry name" value="Porins"/>
    <property type="match status" value="1"/>
</dbReference>
<feature type="compositionally biased region" description="Acidic residues" evidence="10">
    <location>
        <begin position="254"/>
        <end position="263"/>
    </location>
</feature>
<keyword evidence="7 8" id="KW-0998">Cell outer membrane</keyword>
<feature type="signal peptide" evidence="11">
    <location>
        <begin position="1"/>
        <end position="19"/>
    </location>
</feature>
<evidence type="ECO:0000256" key="10">
    <source>
        <dbReference type="SAM" id="MobiDB-lite"/>
    </source>
</evidence>
<evidence type="ECO:0000256" key="3">
    <source>
        <dbReference type="ARBA" id="ARBA00022452"/>
    </source>
</evidence>
<reference evidence="14 15" key="1">
    <citation type="submission" date="2019-10" db="EMBL/GenBank/DDBJ databases">
        <title>Alcanivorax sp.PA15-N-34 draft genome sequence.</title>
        <authorList>
            <person name="Liao X."/>
            <person name="Shao Z."/>
        </authorList>
    </citation>
    <scope>NUCLEOTIDE SEQUENCE [LARGE SCALE GENOMIC DNA]</scope>
    <source>
        <strain evidence="14 15">PA15-N-34</strain>
    </source>
</reference>
<evidence type="ECO:0000256" key="6">
    <source>
        <dbReference type="ARBA" id="ARBA00023136"/>
    </source>
</evidence>
<dbReference type="Pfam" id="PF00593">
    <property type="entry name" value="TonB_dep_Rec_b-barrel"/>
    <property type="match status" value="1"/>
</dbReference>
<dbReference type="InterPro" id="IPR036942">
    <property type="entry name" value="Beta-barrel_TonB_sf"/>
</dbReference>
<dbReference type="InterPro" id="IPR000531">
    <property type="entry name" value="Beta-barrel_TonB"/>
</dbReference>
<dbReference type="PANTHER" id="PTHR30069:SF27">
    <property type="entry name" value="BLL4766 PROTEIN"/>
    <property type="match status" value="1"/>
</dbReference>
<dbReference type="Proteomes" id="UP000469421">
    <property type="component" value="Unassembled WGS sequence"/>
</dbReference>
<evidence type="ECO:0000256" key="5">
    <source>
        <dbReference type="ARBA" id="ARBA00023077"/>
    </source>
</evidence>
<dbReference type="Gene3D" id="2.170.130.10">
    <property type="entry name" value="TonB-dependent receptor, plug domain"/>
    <property type="match status" value="1"/>
</dbReference>
<keyword evidence="15" id="KW-1185">Reference proteome</keyword>
<feature type="domain" description="TonB-dependent receptor-like beta-barrel" evidence="12">
    <location>
        <begin position="168"/>
        <end position="598"/>
    </location>
</feature>
<organism evidence="14 15">
    <name type="scientific">Alcanivorax sediminis</name>
    <dbReference type="NCBI Taxonomy" id="2663008"/>
    <lineage>
        <taxon>Bacteria</taxon>
        <taxon>Pseudomonadati</taxon>
        <taxon>Pseudomonadota</taxon>
        <taxon>Gammaproteobacteria</taxon>
        <taxon>Oceanospirillales</taxon>
        <taxon>Alcanivoracaceae</taxon>
        <taxon>Alcanivorax</taxon>
    </lineage>
</organism>
<keyword evidence="3 8" id="KW-1134">Transmembrane beta strand</keyword>
<keyword evidence="2 8" id="KW-0813">Transport</keyword>
<keyword evidence="5 9" id="KW-0798">TonB box</keyword>
<evidence type="ECO:0000256" key="1">
    <source>
        <dbReference type="ARBA" id="ARBA00004571"/>
    </source>
</evidence>
<dbReference type="InterPro" id="IPR012910">
    <property type="entry name" value="Plug_dom"/>
</dbReference>
<feature type="domain" description="TonB-dependent receptor plug" evidence="13">
    <location>
        <begin position="39"/>
        <end position="147"/>
    </location>
</feature>
<gene>
    <name evidence="14" type="ORF">GFN93_14600</name>
</gene>
<protein>
    <submittedName>
        <fullName evidence="14">TonB-dependent receptor</fullName>
    </submittedName>
</protein>
<proteinExistence type="inferred from homology"/>
<dbReference type="PROSITE" id="PS52016">
    <property type="entry name" value="TONB_DEPENDENT_REC_3"/>
    <property type="match status" value="1"/>
</dbReference>
<evidence type="ECO:0000313" key="14">
    <source>
        <dbReference type="EMBL" id="MQX54481.1"/>
    </source>
</evidence>
<accession>A0A6N7M1Y1</accession>
<name>A0A6N7M1Y1_9GAMM</name>
<evidence type="ECO:0000256" key="9">
    <source>
        <dbReference type="RuleBase" id="RU003357"/>
    </source>
</evidence>
<feature type="chain" id="PRO_5026668686" evidence="11">
    <location>
        <begin position="20"/>
        <end position="634"/>
    </location>
</feature>
<keyword evidence="4 8" id="KW-0812">Transmembrane</keyword>
<comment type="caution">
    <text evidence="14">The sequence shown here is derived from an EMBL/GenBank/DDBJ whole genome shotgun (WGS) entry which is preliminary data.</text>
</comment>
<evidence type="ECO:0000256" key="8">
    <source>
        <dbReference type="PROSITE-ProRule" id="PRU01360"/>
    </source>
</evidence>
<dbReference type="Gene3D" id="2.40.170.20">
    <property type="entry name" value="TonB-dependent receptor, beta-barrel domain"/>
    <property type="match status" value="1"/>
</dbReference>
<dbReference type="GO" id="GO:0044718">
    <property type="term" value="P:siderophore transmembrane transport"/>
    <property type="evidence" value="ECO:0007669"/>
    <property type="project" value="TreeGrafter"/>
</dbReference>
<evidence type="ECO:0000313" key="15">
    <source>
        <dbReference type="Proteomes" id="UP000469421"/>
    </source>
</evidence>
<keyword evidence="11" id="KW-0732">Signal</keyword>
<dbReference type="EMBL" id="WIRE01000002">
    <property type="protein sequence ID" value="MQX54481.1"/>
    <property type="molecule type" value="Genomic_DNA"/>
</dbReference>
<keyword evidence="6 8" id="KW-0472">Membrane</keyword>
<evidence type="ECO:0000256" key="2">
    <source>
        <dbReference type="ARBA" id="ARBA00022448"/>
    </source>
</evidence>
<dbReference type="PANTHER" id="PTHR30069">
    <property type="entry name" value="TONB-DEPENDENT OUTER MEMBRANE RECEPTOR"/>
    <property type="match status" value="1"/>
</dbReference>
<dbReference type="CDD" id="cd01347">
    <property type="entry name" value="ligand_gated_channel"/>
    <property type="match status" value="1"/>
</dbReference>
<evidence type="ECO:0000259" key="12">
    <source>
        <dbReference type="Pfam" id="PF00593"/>
    </source>
</evidence>
<feature type="region of interest" description="Disordered" evidence="10">
    <location>
        <begin position="240"/>
        <end position="263"/>
    </location>
</feature>
<dbReference type="GO" id="GO:0015344">
    <property type="term" value="F:siderophore uptake transmembrane transporter activity"/>
    <property type="evidence" value="ECO:0007669"/>
    <property type="project" value="TreeGrafter"/>
</dbReference>
<dbReference type="AlphaFoldDB" id="A0A6N7M1Y1"/>
<comment type="similarity">
    <text evidence="8 9">Belongs to the TonB-dependent receptor family.</text>
</comment>
<evidence type="ECO:0000259" key="13">
    <source>
        <dbReference type="Pfam" id="PF07715"/>
    </source>
</evidence>
<evidence type="ECO:0000256" key="11">
    <source>
        <dbReference type="SAM" id="SignalP"/>
    </source>
</evidence>
<dbReference type="InterPro" id="IPR037066">
    <property type="entry name" value="Plug_dom_sf"/>
</dbReference>
<dbReference type="RefSeq" id="WP_153502061.1">
    <property type="nucleotide sequence ID" value="NZ_WIRE01000002.1"/>
</dbReference>
<keyword evidence="14" id="KW-0675">Receptor</keyword>
<evidence type="ECO:0000256" key="7">
    <source>
        <dbReference type="ARBA" id="ARBA00023237"/>
    </source>
</evidence>
<dbReference type="InterPro" id="IPR039426">
    <property type="entry name" value="TonB-dep_rcpt-like"/>
</dbReference>
<dbReference type="GO" id="GO:0009279">
    <property type="term" value="C:cell outer membrane"/>
    <property type="evidence" value="ECO:0007669"/>
    <property type="project" value="UniProtKB-SubCell"/>
</dbReference>
<evidence type="ECO:0000256" key="4">
    <source>
        <dbReference type="ARBA" id="ARBA00022692"/>
    </source>
</evidence>